<dbReference type="EMBL" id="OV696703">
    <property type="protein sequence ID" value="CAH1251041.1"/>
    <property type="molecule type" value="Genomic_DNA"/>
</dbReference>
<dbReference type="Proteomes" id="UP000838412">
    <property type="component" value="Chromosome 18"/>
</dbReference>
<evidence type="ECO:0000256" key="8">
    <source>
        <dbReference type="PROSITE-ProRule" id="PRU00221"/>
    </source>
</evidence>
<dbReference type="OrthoDB" id="10260946at2759"/>
<dbReference type="SUPFAM" id="SSF50978">
    <property type="entry name" value="WD40 repeat-like"/>
    <property type="match status" value="1"/>
</dbReference>
<dbReference type="Pfam" id="PF00400">
    <property type="entry name" value="WD40"/>
    <property type="match status" value="3"/>
</dbReference>
<name>A0A8J9ZCK2_BRALA</name>
<reference evidence="9" key="1">
    <citation type="submission" date="2022-01" db="EMBL/GenBank/DDBJ databases">
        <authorList>
            <person name="Braso-Vives M."/>
        </authorList>
    </citation>
    <scope>NUCLEOTIDE SEQUENCE</scope>
</reference>
<dbReference type="InterPro" id="IPR019775">
    <property type="entry name" value="WD40_repeat_CS"/>
</dbReference>
<dbReference type="PANTHER" id="PTHR46853:SF1">
    <property type="entry name" value="METHYLOSOME PROTEIN 50"/>
    <property type="match status" value="1"/>
</dbReference>
<gene>
    <name evidence="9" type="primary">WDR77</name>
    <name evidence="9" type="ORF">BLAG_LOCUS11545</name>
</gene>
<protein>
    <recommendedName>
        <fullName evidence="5">Methylosome protein WDR77</fullName>
    </recommendedName>
    <alternativeName>
        <fullName evidence="7">Methylosome protein 50</fullName>
    </alternativeName>
    <alternativeName>
        <fullName evidence="6">WD repeat-containing protein 77</fullName>
    </alternativeName>
</protein>
<accession>A0A8J9ZCK2</accession>
<dbReference type="InterPro" id="IPR036322">
    <property type="entry name" value="WD40_repeat_dom_sf"/>
</dbReference>
<dbReference type="PROSITE" id="PS00678">
    <property type="entry name" value="WD_REPEATS_1"/>
    <property type="match status" value="1"/>
</dbReference>
<proteinExistence type="predicted"/>
<evidence type="ECO:0000256" key="1">
    <source>
        <dbReference type="ARBA" id="ARBA00004496"/>
    </source>
</evidence>
<dbReference type="PROSITE" id="PS50082">
    <property type="entry name" value="WD_REPEATS_2"/>
    <property type="match status" value="2"/>
</dbReference>
<keyword evidence="2" id="KW-0963">Cytoplasm</keyword>
<dbReference type="InterPro" id="IPR052139">
    <property type="entry name" value="Methylosome_Comp_WDR77"/>
</dbReference>
<dbReference type="GO" id="GO:0007309">
    <property type="term" value="P:oocyte axis specification"/>
    <property type="evidence" value="ECO:0007669"/>
    <property type="project" value="TreeGrafter"/>
</dbReference>
<evidence type="ECO:0000256" key="4">
    <source>
        <dbReference type="ARBA" id="ARBA00022737"/>
    </source>
</evidence>
<evidence type="ECO:0000256" key="2">
    <source>
        <dbReference type="ARBA" id="ARBA00022490"/>
    </source>
</evidence>
<dbReference type="SMART" id="SM00320">
    <property type="entry name" value="WD40"/>
    <property type="match status" value="5"/>
</dbReference>
<feature type="repeat" description="WD" evidence="8">
    <location>
        <begin position="102"/>
        <end position="143"/>
    </location>
</feature>
<dbReference type="InterPro" id="IPR001680">
    <property type="entry name" value="WD40_rpt"/>
</dbReference>
<dbReference type="InterPro" id="IPR015943">
    <property type="entry name" value="WD40/YVTN_repeat-like_dom_sf"/>
</dbReference>
<dbReference type="AlphaFoldDB" id="A0A8J9ZCK2"/>
<dbReference type="Gene3D" id="2.130.10.10">
    <property type="entry name" value="YVTN repeat-like/Quinoprotein amine dehydrogenase"/>
    <property type="match status" value="1"/>
</dbReference>
<evidence type="ECO:0000313" key="9">
    <source>
        <dbReference type="EMBL" id="CAH1251041.1"/>
    </source>
</evidence>
<dbReference type="PANTHER" id="PTHR46853">
    <property type="entry name" value="METHYLOSOME PROTEIN 50"/>
    <property type="match status" value="1"/>
</dbReference>
<sequence length="336" mass="37073">MADVPAAMDRHLEVLRSRSDGSLIMGASRLTGRYWTGSLWHFQDPSVAPHVEQCTAGVQTEAGIADLQLINDNQLIVASDSGAVEMWQLSEEGESFQALWYSYAHDSTAHTISVAPDYNTAVSGGADATIKIWDLETKLAMKTLKAHTGTVWCIACNPQDKHVFLSCAQDGRALMWDTRKEKAACSLGKGVIGGVPTCITWSVNRQTDVTIGCETGEVMMLELRDQSQPVHRWRPHTRTVHRLAYCPQEPSWLATVSDDCDVVVTSLQSDPNIVYQNSDHQDMVRGVSWSPAGQQLHSCGWDTKVFHHKLSGFDGPTQQMDCNLLNGEAAIRKPEH</sequence>
<evidence type="ECO:0000256" key="5">
    <source>
        <dbReference type="ARBA" id="ARBA00040457"/>
    </source>
</evidence>
<evidence type="ECO:0000256" key="7">
    <source>
        <dbReference type="ARBA" id="ARBA00041769"/>
    </source>
</evidence>
<dbReference type="PROSITE" id="PS50294">
    <property type="entry name" value="WD_REPEATS_REGION"/>
    <property type="match status" value="1"/>
</dbReference>
<keyword evidence="4" id="KW-0677">Repeat</keyword>
<feature type="repeat" description="WD" evidence="8">
    <location>
        <begin position="144"/>
        <end position="186"/>
    </location>
</feature>
<organism evidence="9 10">
    <name type="scientific">Branchiostoma lanceolatum</name>
    <name type="common">Common lancelet</name>
    <name type="synonym">Amphioxus lanceolatum</name>
    <dbReference type="NCBI Taxonomy" id="7740"/>
    <lineage>
        <taxon>Eukaryota</taxon>
        <taxon>Metazoa</taxon>
        <taxon>Chordata</taxon>
        <taxon>Cephalochordata</taxon>
        <taxon>Leptocardii</taxon>
        <taxon>Amphioxiformes</taxon>
        <taxon>Branchiostomatidae</taxon>
        <taxon>Branchiostoma</taxon>
    </lineage>
</organism>
<dbReference type="GO" id="GO:0034709">
    <property type="term" value="C:methylosome"/>
    <property type="evidence" value="ECO:0007669"/>
    <property type="project" value="TreeGrafter"/>
</dbReference>
<evidence type="ECO:0000256" key="3">
    <source>
        <dbReference type="ARBA" id="ARBA00022574"/>
    </source>
</evidence>
<keyword evidence="3 8" id="KW-0853">WD repeat</keyword>
<evidence type="ECO:0000313" key="10">
    <source>
        <dbReference type="Proteomes" id="UP000838412"/>
    </source>
</evidence>
<evidence type="ECO:0000256" key="6">
    <source>
        <dbReference type="ARBA" id="ARBA00041554"/>
    </source>
</evidence>
<keyword evidence="10" id="KW-1185">Reference proteome</keyword>
<comment type="subcellular location">
    <subcellularLocation>
        <location evidence="1">Cytoplasm</location>
    </subcellularLocation>
</comment>